<evidence type="ECO:0000313" key="2">
    <source>
        <dbReference type="WBParaSite" id="sdigi.contig43.g2757.t1"/>
    </source>
</evidence>
<evidence type="ECO:0000313" key="1">
    <source>
        <dbReference type="Proteomes" id="UP000887581"/>
    </source>
</evidence>
<proteinExistence type="predicted"/>
<protein>
    <submittedName>
        <fullName evidence="2">Uncharacterized protein</fullName>
    </submittedName>
</protein>
<dbReference type="AlphaFoldDB" id="A0A915PTV6"/>
<sequence>MVSIYIPIFGPKLAMPGSCNSFLSKSQVMLASDTVDKRIIRVSPRCLIVGEKEEAFWQAGQLGTPKLEKFVLYGGSCVNMEARIAVPEQTKTGHILI</sequence>
<dbReference type="Proteomes" id="UP000887581">
    <property type="component" value="Unplaced"/>
</dbReference>
<dbReference type="WBParaSite" id="sdigi.contig43.g2757.t1">
    <property type="protein sequence ID" value="sdigi.contig43.g2757.t1"/>
    <property type="gene ID" value="sdigi.contig43.g2757"/>
</dbReference>
<reference evidence="2" key="1">
    <citation type="submission" date="2022-11" db="UniProtKB">
        <authorList>
            <consortium name="WormBaseParasite"/>
        </authorList>
    </citation>
    <scope>IDENTIFICATION</scope>
</reference>
<accession>A0A915PTV6</accession>
<keyword evidence="1" id="KW-1185">Reference proteome</keyword>
<organism evidence="1 2">
    <name type="scientific">Setaria digitata</name>
    <dbReference type="NCBI Taxonomy" id="48799"/>
    <lineage>
        <taxon>Eukaryota</taxon>
        <taxon>Metazoa</taxon>
        <taxon>Ecdysozoa</taxon>
        <taxon>Nematoda</taxon>
        <taxon>Chromadorea</taxon>
        <taxon>Rhabditida</taxon>
        <taxon>Spirurina</taxon>
        <taxon>Spiruromorpha</taxon>
        <taxon>Filarioidea</taxon>
        <taxon>Setariidae</taxon>
        <taxon>Setaria</taxon>
    </lineage>
</organism>
<name>A0A915PTV6_9BILA</name>